<feature type="transmembrane region" description="Helical" evidence="1">
    <location>
        <begin position="133"/>
        <end position="152"/>
    </location>
</feature>
<feature type="transmembrane region" description="Helical" evidence="1">
    <location>
        <begin position="397"/>
        <end position="416"/>
    </location>
</feature>
<dbReference type="EMBL" id="JAAGVY010000027">
    <property type="protein sequence ID" value="NEN24484.1"/>
    <property type="molecule type" value="Genomic_DNA"/>
</dbReference>
<feature type="transmembrane region" description="Helical" evidence="1">
    <location>
        <begin position="226"/>
        <end position="241"/>
    </location>
</feature>
<keyword evidence="1" id="KW-0812">Transmembrane</keyword>
<dbReference type="RefSeq" id="WP_163285879.1">
    <property type="nucleotide sequence ID" value="NZ_JAAGVY010000027.1"/>
</dbReference>
<proteinExistence type="predicted"/>
<feature type="transmembrane region" description="Helical" evidence="1">
    <location>
        <begin position="172"/>
        <end position="191"/>
    </location>
</feature>
<dbReference type="AlphaFoldDB" id="A0A7K3WSM4"/>
<feature type="transmembrane region" description="Helical" evidence="1">
    <location>
        <begin position="373"/>
        <end position="391"/>
    </location>
</feature>
<accession>A0A7K3WSM4</accession>
<evidence type="ECO:0000256" key="1">
    <source>
        <dbReference type="SAM" id="Phobius"/>
    </source>
</evidence>
<gene>
    <name evidence="2" type="ORF">G3O08_13320</name>
</gene>
<keyword evidence="1" id="KW-1133">Transmembrane helix</keyword>
<evidence type="ECO:0008006" key="4">
    <source>
        <dbReference type="Google" id="ProtNLM"/>
    </source>
</evidence>
<comment type="caution">
    <text evidence="2">The sequence shown here is derived from an EMBL/GenBank/DDBJ whole genome shotgun (WGS) entry which is preliminary data.</text>
</comment>
<sequence>MTFTEWTAWLKDLPWAFKWFPVLVILRPVIDNLYFLKEVSPVLSPPYIVGVLTPILCINAFVRYKFPKFNTADKAFLYWSVAVIFGVLLLLFYDPFSLLTIEFVLKLSMPVYIYFFLRLFITDLRDLHGVLQSFLFSTIFVAVLLVYEVFVNPIGIEESRGMVRIQASFGDVVSYGMYITFSLIVASYYFFARQHLITKNRRLILVIAVTLLALLGLANIHHTASYTVFVLLLLLFILFNFRLQNRSVAIAIIFVAGVVISFWGSQIINEQISPLVQTDIEVYSGVQDSDRLLHGRVGRWRMMLGKFSSESVAIQFFGYPLKLDYVYQFIGIGSHNDFVRILFSTGIVGLFLYLFLLVNFWMRRVFLGPAQRYLLTASFTALLFYSISVTPTLYAPFMYFVLTVFAYVALTGNKLTQWKNRAY</sequence>
<feature type="transmembrane region" description="Helical" evidence="1">
    <location>
        <begin position="76"/>
        <end position="93"/>
    </location>
</feature>
<reference evidence="2 3" key="1">
    <citation type="submission" date="2020-02" db="EMBL/GenBank/DDBJ databases">
        <title>Out from the shadows clarifying the taxonomy of the family Cryomorphaceae and related taxa by utilizing the GTDB taxonomic framework.</title>
        <authorList>
            <person name="Bowman J.P."/>
        </authorList>
    </citation>
    <scope>NUCLEOTIDE SEQUENCE [LARGE SCALE GENOMIC DNA]</scope>
    <source>
        <strain evidence="2 3">QSSC 1-22</strain>
    </source>
</reference>
<feature type="transmembrane region" description="Helical" evidence="1">
    <location>
        <begin position="203"/>
        <end position="220"/>
    </location>
</feature>
<keyword evidence="3" id="KW-1185">Reference proteome</keyword>
<protein>
    <recommendedName>
        <fullName evidence="4">O-antigen ligase family protein</fullName>
    </recommendedName>
</protein>
<feature type="transmembrane region" description="Helical" evidence="1">
    <location>
        <begin position="248"/>
        <end position="268"/>
    </location>
</feature>
<dbReference type="Proteomes" id="UP000486602">
    <property type="component" value="Unassembled WGS sequence"/>
</dbReference>
<evidence type="ECO:0000313" key="3">
    <source>
        <dbReference type="Proteomes" id="UP000486602"/>
    </source>
</evidence>
<feature type="transmembrane region" description="Helical" evidence="1">
    <location>
        <begin position="47"/>
        <end position="64"/>
    </location>
</feature>
<feature type="transmembrane region" description="Helical" evidence="1">
    <location>
        <begin position="99"/>
        <end position="121"/>
    </location>
</feature>
<feature type="transmembrane region" description="Helical" evidence="1">
    <location>
        <begin position="341"/>
        <end position="361"/>
    </location>
</feature>
<organism evidence="2 3">
    <name type="scientific">Cryomorpha ignava</name>
    <dbReference type="NCBI Taxonomy" id="101383"/>
    <lineage>
        <taxon>Bacteria</taxon>
        <taxon>Pseudomonadati</taxon>
        <taxon>Bacteroidota</taxon>
        <taxon>Flavobacteriia</taxon>
        <taxon>Flavobacteriales</taxon>
        <taxon>Cryomorphaceae</taxon>
        <taxon>Cryomorpha</taxon>
    </lineage>
</organism>
<evidence type="ECO:0000313" key="2">
    <source>
        <dbReference type="EMBL" id="NEN24484.1"/>
    </source>
</evidence>
<keyword evidence="1" id="KW-0472">Membrane</keyword>
<name>A0A7K3WSM4_9FLAO</name>